<name>A0A1G9BYT3_9BACI</name>
<evidence type="ECO:0008006" key="3">
    <source>
        <dbReference type="Google" id="ProtNLM"/>
    </source>
</evidence>
<organism evidence="1 2">
    <name type="scientific">Sediminibacillus albus</name>
    <dbReference type="NCBI Taxonomy" id="407036"/>
    <lineage>
        <taxon>Bacteria</taxon>
        <taxon>Bacillati</taxon>
        <taxon>Bacillota</taxon>
        <taxon>Bacilli</taxon>
        <taxon>Bacillales</taxon>
        <taxon>Bacillaceae</taxon>
        <taxon>Sediminibacillus</taxon>
    </lineage>
</organism>
<evidence type="ECO:0000313" key="1">
    <source>
        <dbReference type="EMBL" id="SDK44324.1"/>
    </source>
</evidence>
<dbReference type="OrthoDB" id="2450230at2"/>
<dbReference type="Proteomes" id="UP000198694">
    <property type="component" value="Unassembled WGS sequence"/>
</dbReference>
<dbReference type="PROSITE" id="PS51257">
    <property type="entry name" value="PROKAR_LIPOPROTEIN"/>
    <property type="match status" value="1"/>
</dbReference>
<dbReference type="EMBL" id="FNFL01000006">
    <property type="protein sequence ID" value="SDK44324.1"/>
    <property type="molecule type" value="Genomic_DNA"/>
</dbReference>
<accession>A0A1G9BYT3</accession>
<keyword evidence="2" id="KW-1185">Reference proteome</keyword>
<dbReference type="STRING" id="407036.SAMN05216243_3197"/>
<dbReference type="AlphaFoldDB" id="A0A1G9BYT3"/>
<gene>
    <name evidence="1" type="ORF">SAMN05216243_3197</name>
</gene>
<sequence>MNKYKFGQLIASVLFLTLLFGCSIKAESKAFDGALTAAEAALTNEKIKPNNDLQNLSLYIPSHISISEETNSNLILKNEDQTIILFYNPLEFATSKLNYEEASSDEDYLMLESFESKEKFGYIKISSGKKHTYELQIGAGSVKVTTLTTKSKLEEDAATMMKIANSIEYK</sequence>
<reference evidence="1 2" key="1">
    <citation type="submission" date="2016-10" db="EMBL/GenBank/DDBJ databases">
        <authorList>
            <person name="de Groot N.N."/>
        </authorList>
    </citation>
    <scope>NUCLEOTIDE SEQUENCE [LARGE SCALE GENOMIC DNA]</scope>
    <source>
        <strain evidence="1 2">CGMCC 1.6502</strain>
    </source>
</reference>
<evidence type="ECO:0000313" key="2">
    <source>
        <dbReference type="Proteomes" id="UP000198694"/>
    </source>
</evidence>
<protein>
    <recommendedName>
        <fullName evidence="3">Lipoprotein</fullName>
    </recommendedName>
</protein>
<proteinExistence type="predicted"/>
<dbReference type="RefSeq" id="WP_093216299.1">
    <property type="nucleotide sequence ID" value="NZ_FNFL01000006.1"/>
</dbReference>